<keyword evidence="11" id="KW-1185">Reference proteome</keyword>
<dbReference type="AlphaFoldDB" id="A0A1E3PSW6"/>
<dbReference type="PANTHER" id="PTHR41391:SF1">
    <property type="entry name" value="RESTRICTION OF TELOMERE CAPPING PROTEIN 4"/>
    <property type="match status" value="1"/>
</dbReference>
<feature type="compositionally biased region" description="Polar residues" evidence="8">
    <location>
        <begin position="59"/>
        <end position="68"/>
    </location>
</feature>
<dbReference type="GO" id="GO:0005634">
    <property type="term" value="C:nucleus"/>
    <property type="evidence" value="ECO:0007669"/>
    <property type="project" value="UniProtKB-SubCell"/>
</dbReference>
<accession>A0A1E3PSW6</accession>
<evidence type="ECO:0000256" key="4">
    <source>
        <dbReference type="ARBA" id="ARBA00009461"/>
    </source>
</evidence>
<dbReference type="Proteomes" id="UP000095009">
    <property type="component" value="Unassembled WGS sequence"/>
</dbReference>
<reference evidence="10 11" key="1">
    <citation type="journal article" date="2016" name="Proc. Natl. Acad. Sci. U.S.A.">
        <title>Comparative genomics of biotechnologically important yeasts.</title>
        <authorList>
            <person name="Riley R."/>
            <person name="Haridas S."/>
            <person name="Wolfe K.H."/>
            <person name="Lopes M.R."/>
            <person name="Hittinger C.T."/>
            <person name="Goeker M."/>
            <person name="Salamov A.A."/>
            <person name="Wisecaver J.H."/>
            <person name="Long T.M."/>
            <person name="Calvey C.H."/>
            <person name="Aerts A.L."/>
            <person name="Barry K.W."/>
            <person name="Choi C."/>
            <person name="Clum A."/>
            <person name="Coughlan A.Y."/>
            <person name="Deshpande S."/>
            <person name="Douglass A.P."/>
            <person name="Hanson S.J."/>
            <person name="Klenk H.-P."/>
            <person name="LaButti K.M."/>
            <person name="Lapidus A."/>
            <person name="Lindquist E.A."/>
            <person name="Lipzen A.M."/>
            <person name="Meier-Kolthoff J.P."/>
            <person name="Ohm R.A."/>
            <person name="Otillar R.P."/>
            <person name="Pangilinan J.L."/>
            <person name="Peng Y."/>
            <person name="Rokas A."/>
            <person name="Rosa C.A."/>
            <person name="Scheuner C."/>
            <person name="Sibirny A.A."/>
            <person name="Slot J.C."/>
            <person name="Stielow J.B."/>
            <person name="Sun H."/>
            <person name="Kurtzman C.P."/>
            <person name="Blackwell M."/>
            <person name="Grigoriev I.V."/>
            <person name="Jeffries T.W."/>
        </authorList>
    </citation>
    <scope>NUCLEOTIDE SEQUENCE [LARGE SCALE GENOMIC DNA]</scope>
    <source>
        <strain evidence="10 11">DSM 6958</strain>
    </source>
</reference>
<gene>
    <name evidence="10" type="ORF">NADFUDRAFT_45061</name>
</gene>
<comment type="subcellular location">
    <subcellularLocation>
        <location evidence="3">Cytoplasm</location>
    </subcellularLocation>
    <subcellularLocation>
        <location evidence="2">Nucleus</location>
    </subcellularLocation>
</comment>
<dbReference type="PANTHER" id="PTHR41391">
    <property type="entry name" value="RESTRICTION OF TELOMERE CAPPING PROTEIN 4"/>
    <property type="match status" value="1"/>
</dbReference>
<proteinExistence type="inferred from homology"/>
<evidence type="ECO:0000256" key="2">
    <source>
        <dbReference type="ARBA" id="ARBA00004123"/>
    </source>
</evidence>
<sequence length="302" mass="33671">MKGLKSQVVKIPITPKSNFSRVTNPVSAVEARTSALKINATALALSLRQGSIDMPSATVVPSSISTPENRYASADSDSDSDSDFDLNSITHHPSDGHSTLKDLKDPVKCQAIIQQGLARHYPATVDLAELESRVVASHELISQILTSSNHYYINKCRDYCNSHITALRASSNDLAHFATPYYDFGYLGPLGKTTIVSTISIEFSSQVSRFRENHPWSRKFDTLSFIEFAIAPEVACALIMFDMGIDHENHQKARELMNESSQYGRAWAQAHLDDIQKLQRANHPDLDWNQYHGVDSQRNSNY</sequence>
<name>A0A1E3PSW6_9ASCO</name>
<dbReference type="InterPro" id="IPR039024">
    <property type="entry name" value="RTC4"/>
</dbReference>
<evidence type="ECO:0000259" key="9">
    <source>
        <dbReference type="SMART" id="SM01312"/>
    </source>
</evidence>
<organism evidence="10 11">
    <name type="scientific">Nadsonia fulvescens var. elongata DSM 6958</name>
    <dbReference type="NCBI Taxonomy" id="857566"/>
    <lineage>
        <taxon>Eukaryota</taxon>
        <taxon>Fungi</taxon>
        <taxon>Dikarya</taxon>
        <taxon>Ascomycota</taxon>
        <taxon>Saccharomycotina</taxon>
        <taxon>Dipodascomycetes</taxon>
        <taxon>Dipodascales</taxon>
        <taxon>Dipodascales incertae sedis</taxon>
        <taxon>Nadsonia</taxon>
    </lineage>
</organism>
<dbReference type="GO" id="GO:0005737">
    <property type="term" value="C:cytoplasm"/>
    <property type="evidence" value="ECO:0007669"/>
    <property type="project" value="UniProtKB-SubCell"/>
</dbReference>
<evidence type="ECO:0000256" key="5">
    <source>
        <dbReference type="ARBA" id="ARBA00015162"/>
    </source>
</evidence>
<keyword evidence="6" id="KW-0963">Cytoplasm</keyword>
<feature type="domain" description="Restriction of telomere capping protein 4 C-terminal" evidence="9">
    <location>
        <begin position="144"/>
        <end position="270"/>
    </location>
</feature>
<evidence type="ECO:0000256" key="6">
    <source>
        <dbReference type="ARBA" id="ARBA00022490"/>
    </source>
</evidence>
<keyword evidence="7" id="KW-0539">Nucleus</keyword>
<evidence type="ECO:0000256" key="8">
    <source>
        <dbReference type="SAM" id="MobiDB-lite"/>
    </source>
</evidence>
<evidence type="ECO:0000256" key="7">
    <source>
        <dbReference type="ARBA" id="ARBA00023242"/>
    </source>
</evidence>
<evidence type="ECO:0000313" key="11">
    <source>
        <dbReference type="Proteomes" id="UP000095009"/>
    </source>
</evidence>
<dbReference type="SMART" id="SM01312">
    <property type="entry name" value="RTC4"/>
    <property type="match status" value="1"/>
</dbReference>
<evidence type="ECO:0000313" key="10">
    <source>
        <dbReference type="EMBL" id="ODQ68516.1"/>
    </source>
</evidence>
<dbReference type="EMBL" id="KV454406">
    <property type="protein sequence ID" value="ODQ68516.1"/>
    <property type="molecule type" value="Genomic_DNA"/>
</dbReference>
<comment type="similarity">
    <text evidence="4">Belongs to the RTC4 family.</text>
</comment>
<evidence type="ECO:0000256" key="3">
    <source>
        <dbReference type="ARBA" id="ARBA00004496"/>
    </source>
</evidence>
<comment type="function">
    <text evidence="1">May be involved in a process influencing telomere capping.</text>
</comment>
<dbReference type="Pfam" id="PF14474">
    <property type="entry name" value="RTC4"/>
    <property type="match status" value="1"/>
</dbReference>
<feature type="region of interest" description="Disordered" evidence="8">
    <location>
        <begin position="56"/>
        <end position="100"/>
    </location>
</feature>
<dbReference type="InterPro" id="IPR028094">
    <property type="entry name" value="RTC4_C"/>
</dbReference>
<protein>
    <recommendedName>
        <fullName evidence="5">Restriction of telomere capping protein 4</fullName>
    </recommendedName>
</protein>
<evidence type="ECO:0000256" key="1">
    <source>
        <dbReference type="ARBA" id="ARBA00002738"/>
    </source>
</evidence>